<dbReference type="HOGENOM" id="CLU_116578_1_0_2"/>
<keyword evidence="5" id="KW-0482">Metalloprotease</keyword>
<evidence type="ECO:0000259" key="6">
    <source>
        <dbReference type="PROSITE" id="PS50249"/>
    </source>
</evidence>
<dbReference type="PROSITE" id="PS50249">
    <property type="entry name" value="MPN"/>
    <property type="match status" value="1"/>
</dbReference>
<gene>
    <name evidence="7" type="ordered locus">Metev_1556</name>
</gene>
<dbReference type="EMBL" id="CP002069">
    <property type="protein sequence ID" value="ADI74404.1"/>
    <property type="molecule type" value="Genomic_DNA"/>
</dbReference>
<dbReference type="OrthoDB" id="4612at2157"/>
<keyword evidence="8" id="KW-1185">Reference proteome</keyword>
<dbReference type="KEGG" id="mev:Metev_1556"/>
<evidence type="ECO:0000256" key="5">
    <source>
        <dbReference type="ARBA" id="ARBA00023049"/>
    </source>
</evidence>
<dbReference type="Gene3D" id="3.40.140.10">
    <property type="entry name" value="Cytidine Deaminase, domain 2"/>
    <property type="match status" value="1"/>
</dbReference>
<evidence type="ECO:0000256" key="2">
    <source>
        <dbReference type="ARBA" id="ARBA00022723"/>
    </source>
</evidence>
<evidence type="ECO:0000313" key="7">
    <source>
        <dbReference type="EMBL" id="ADI74404.1"/>
    </source>
</evidence>
<dbReference type="GeneID" id="9347196"/>
<reference evidence="7 8" key="1">
    <citation type="submission" date="2010-06" db="EMBL/GenBank/DDBJ databases">
        <title>Complete sequence chromosome of Methanohalobium evestigatum Z-7303.</title>
        <authorList>
            <consortium name="US DOE Joint Genome Institute"/>
            <person name="Lucas S."/>
            <person name="Copeland A."/>
            <person name="Lapidus A."/>
            <person name="Cheng J.-F."/>
            <person name="Bruce D."/>
            <person name="Goodwin L."/>
            <person name="Pitluck S."/>
            <person name="Saunders E."/>
            <person name="Detter J.C."/>
            <person name="Han C."/>
            <person name="Tapia R."/>
            <person name="Land M."/>
            <person name="Hauser L."/>
            <person name="Kyrpides N."/>
            <person name="Mikhailova N."/>
            <person name="Sieprawska-Lupa M."/>
            <person name="Whitman W.B."/>
            <person name="Anderson I."/>
            <person name="Woyke T."/>
        </authorList>
    </citation>
    <scope>NUCLEOTIDE SEQUENCE [LARGE SCALE GENOMIC DNA]</scope>
    <source>
        <strain evidence="8">ATCC BAA-1072 / DSM 3721 / NBRC 107634 / OCM 161 / Z-7303</strain>
    </source>
</reference>
<dbReference type="CDD" id="cd08072">
    <property type="entry name" value="MPN_archaeal"/>
    <property type="match status" value="1"/>
</dbReference>
<feature type="domain" description="MPN" evidence="6">
    <location>
        <begin position="4"/>
        <end position="115"/>
    </location>
</feature>
<dbReference type="Proteomes" id="UP000000391">
    <property type="component" value="Chromosome"/>
</dbReference>
<name>D7E9Y2_METEZ</name>
<keyword evidence="2" id="KW-0479">Metal-binding</keyword>
<keyword evidence="4" id="KW-0862">Zinc</keyword>
<keyword evidence="1" id="KW-0645">Protease</keyword>
<dbReference type="GO" id="GO:0006508">
    <property type="term" value="P:proteolysis"/>
    <property type="evidence" value="ECO:0007669"/>
    <property type="project" value="UniProtKB-KW"/>
</dbReference>
<keyword evidence="3" id="KW-0378">Hydrolase</keyword>
<dbReference type="Pfam" id="PF14464">
    <property type="entry name" value="Prok-JAB"/>
    <property type="match status" value="1"/>
</dbReference>
<dbReference type="STRING" id="644295.Metev_1556"/>
<dbReference type="GO" id="GO:0046872">
    <property type="term" value="F:metal ion binding"/>
    <property type="evidence" value="ECO:0007669"/>
    <property type="project" value="UniProtKB-KW"/>
</dbReference>
<dbReference type="InterPro" id="IPR037518">
    <property type="entry name" value="MPN"/>
</dbReference>
<proteinExistence type="predicted"/>
<protein>
    <submittedName>
        <fullName evidence="7">JAMM-like protein</fullName>
    </submittedName>
</protein>
<evidence type="ECO:0000256" key="3">
    <source>
        <dbReference type="ARBA" id="ARBA00022801"/>
    </source>
</evidence>
<dbReference type="RefSeq" id="WP_013194969.1">
    <property type="nucleotide sequence ID" value="NC_014253.1"/>
</dbReference>
<sequence>MEIKGIERDALNFILKVSESTAPLEFAGLLHVDNGIITEVIILPGTESSNRSAIMKLFMMPNVKSVGSVHSHPSPNIKPSKADLQMFSKTGSHHIIVGEPFDEDSWRCYDRNGYVQNLPVLESEVNDR</sequence>
<dbReference type="InterPro" id="IPR028090">
    <property type="entry name" value="JAB_dom_prok"/>
</dbReference>
<accession>D7E9Y2</accession>
<dbReference type="GO" id="GO:0008237">
    <property type="term" value="F:metallopeptidase activity"/>
    <property type="evidence" value="ECO:0007669"/>
    <property type="project" value="UniProtKB-KW"/>
</dbReference>
<evidence type="ECO:0000256" key="1">
    <source>
        <dbReference type="ARBA" id="ARBA00022670"/>
    </source>
</evidence>
<dbReference type="AlphaFoldDB" id="D7E9Y2"/>
<evidence type="ECO:0000313" key="8">
    <source>
        <dbReference type="Proteomes" id="UP000000391"/>
    </source>
</evidence>
<organism evidence="7 8">
    <name type="scientific">Methanohalobium evestigatum (strain ATCC BAA-1072 / DSM 3721 / NBRC 107634 / OCM 161 / Z-7303)</name>
    <dbReference type="NCBI Taxonomy" id="644295"/>
    <lineage>
        <taxon>Archaea</taxon>
        <taxon>Methanobacteriati</taxon>
        <taxon>Methanobacteriota</taxon>
        <taxon>Stenosarchaea group</taxon>
        <taxon>Methanomicrobia</taxon>
        <taxon>Methanosarcinales</taxon>
        <taxon>Methanosarcinaceae</taxon>
        <taxon>Methanohalobium</taxon>
    </lineage>
</organism>
<dbReference type="SUPFAM" id="SSF102712">
    <property type="entry name" value="JAB1/MPN domain"/>
    <property type="match status" value="1"/>
</dbReference>
<evidence type="ECO:0000256" key="4">
    <source>
        <dbReference type="ARBA" id="ARBA00022833"/>
    </source>
</evidence>